<dbReference type="Proteomes" id="UP000216101">
    <property type="component" value="Unassembled WGS sequence"/>
</dbReference>
<name>A0A266QC78_9GAMM</name>
<dbReference type="EMBL" id="NHNI01000001">
    <property type="protein sequence ID" value="OZY87477.1"/>
    <property type="molecule type" value="Genomic_DNA"/>
</dbReference>
<dbReference type="InterPro" id="IPR018683">
    <property type="entry name" value="DUF2169"/>
</dbReference>
<evidence type="ECO:0000259" key="1">
    <source>
        <dbReference type="Pfam" id="PF09937"/>
    </source>
</evidence>
<comment type="caution">
    <text evidence="2">The sequence shown here is derived from an EMBL/GenBank/DDBJ whole genome shotgun (WGS) entry which is preliminary data.</text>
</comment>
<keyword evidence="3" id="KW-1185">Reference proteome</keyword>
<reference evidence="3" key="1">
    <citation type="submission" date="2017-05" db="EMBL/GenBank/DDBJ databases">
        <authorList>
            <person name="Barney B.M."/>
        </authorList>
    </citation>
    <scope>NUCLEOTIDE SEQUENCE [LARGE SCALE GENOMIC DNA]</scope>
    <source>
        <strain evidence="3">PSBB022</strain>
    </source>
</reference>
<sequence length="332" mass="37532">MLQLNNNTPFAAGFTIFPNERAVDTLYIMVKATFLIGEQWTLAQSQTPLYQADEYWGEPAKSSLRFSSDYHIGKPSTDILMIGSACAPDQRPVRQMDVGLQVGSVSKVVRVFGDRYWNREQMISPPEPFVTMPLVYERAFGGQDLISEEVLRSAETKNPVGRGFTGGKHQSELNGFPLPNLECPDHLIRDYRDNPEPACFAPIAPHWQPRASLAGTYDKHWQQHRAPYLPDDYNPCFMNVAPPDLIYPDYLQGGEPVRIIGMHPAGELEFQLPYVNLSNKVVIAEKVFSSPFYMETLLLDPNHRQLSMVWRAALACDKQLTKIKNISVSLSR</sequence>
<evidence type="ECO:0000313" key="3">
    <source>
        <dbReference type="Proteomes" id="UP000216101"/>
    </source>
</evidence>
<dbReference type="RefSeq" id="WP_094984880.1">
    <property type="nucleotide sequence ID" value="NZ_NHNI01000001.1"/>
</dbReference>
<dbReference type="AlphaFoldDB" id="A0A266QC78"/>
<dbReference type="Pfam" id="PF09937">
    <property type="entry name" value="DUF2169"/>
    <property type="match status" value="1"/>
</dbReference>
<proteinExistence type="predicted"/>
<evidence type="ECO:0000313" key="2">
    <source>
        <dbReference type="EMBL" id="OZY87477.1"/>
    </source>
</evidence>
<feature type="domain" description="DUF2169" evidence="1">
    <location>
        <begin position="23"/>
        <end position="311"/>
    </location>
</feature>
<accession>A0A266QC78</accession>
<gene>
    <name evidence="2" type="ORF">CBP51_11030</name>
</gene>
<protein>
    <recommendedName>
        <fullName evidence="1">DUF2169 domain-containing protein</fullName>
    </recommendedName>
</protein>
<organism evidence="2 3">
    <name type="scientific">Cellvibrio mixtus</name>
    <dbReference type="NCBI Taxonomy" id="39650"/>
    <lineage>
        <taxon>Bacteria</taxon>
        <taxon>Pseudomonadati</taxon>
        <taxon>Pseudomonadota</taxon>
        <taxon>Gammaproteobacteria</taxon>
        <taxon>Cellvibrionales</taxon>
        <taxon>Cellvibrionaceae</taxon>
        <taxon>Cellvibrio</taxon>
    </lineage>
</organism>